<reference evidence="16" key="1">
    <citation type="submission" date="2014-09" db="EMBL/GenBank/DDBJ databases">
        <authorList>
            <person name="Magalhaes I.L.F."/>
            <person name="Oliveira U."/>
            <person name="Santos F.R."/>
            <person name="Vidigal T.H.D.A."/>
            <person name="Brescovit A.D."/>
            <person name="Santos A.J."/>
        </authorList>
    </citation>
    <scope>NUCLEOTIDE SEQUENCE</scope>
</reference>
<dbReference type="GO" id="GO:0020037">
    <property type="term" value="F:heme binding"/>
    <property type="evidence" value="ECO:0007669"/>
    <property type="project" value="InterPro"/>
</dbReference>
<dbReference type="InterPro" id="IPR001128">
    <property type="entry name" value="Cyt_P450"/>
</dbReference>
<dbReference type="CDD" id="cd11056">
    <property type="entry name" value="CYP6-like"/>
    <property type="match status" value="1"/>
</dbReference>
<dbReference type="Gene3D" id="1.10.630.10">
    <property type="entry name" value="Cytochrome P450"/>
    <property type="match status" value="1"/>
</dbReference>
<evidence type="ECO:0000256" key="4">
    <source>
        <dbReference type="ARBA" id="ARBA00004406"/>
    </source>
</evidence>
<name>A0A0K8SZP4_LYGHE</name>
<evidence type="ECO:0000256" key="3">
    <source>
        <dbReference type="ARBA" id="ARBA00004174"/>
    </source>
</evidence>
<protein>
    <submittedName>
        <fullName evidence="16">Uncharacterized protein</fullName>
    </submittedName>
</protein>
<accession>A0A0K8SZP4</accession>
<keyword evidence="8" id="KW-0256">Endoplasmic reticulum</keyword>
<comment type="function">
    <text evidence="2">May be involved in the metabolism of insect hormones and in the breakdown of synthetic insecticides.</text>
</comment>
<comment type="cofactor">
    <cofactor evidence="1 14">
        <name>heme</name>
        <dbReference type="ChEBI" id="CHEBI:30413"/>
    </cofactor>
</comment>
<evidence type="ECO:0000256" key="15">
    <source>
        <dbReference type="RuleBase" id="RU000461"/>
    </source>
</evidence>
<keyword evidence="9" id="KW-0492">Microsome</keyword>
<evidence type="ECO:0000256" key="6">
    <source>
        <dbReference type="ARBA" id="ARBA00022617"/>
    </source>
</evidence>
<dbReference type="Pfam" id="PF00067">
    <property type="entry name" value="p450"/>
    <property type="match status" value="1"/>
</dbReference>
<keyword evidence="12 15" id="KW-0503">Monooxygenase</keyword>
<keyword evidence="6 14" id="KW-0349">Heme</keyword>
<dbReference type="PRINTS" id="PR00385">
    <property type="entry name" value="P450"/>
</dbReference>
<dbReference type="AlphaFoldDB" id="A0A0K8SZP4"/>
<keyword evidence="10 15" id="KW-0560">Oxidoreductase</keyword>
<evidence type="ECO:0000256" key="14">
    <source>
        <dbReference type="PIRSR" id="PIRSR602401-1"/>
    </source>
</evidence>
<evidence type="ECO:0000256" key="8">
    <source>
        <dbReference type="ARBA" id="ARBA00022824"/>
    </source>
</evidence>
<keyword evidence="11 14" id="KW-0408">Iron</keyword>
<feature type="binding site" description="axial binding residue" evidence="14">
    <location>
        <position position="372"/>
    </location>
    <ligand>
        <name>heme</name>
        <dbReference type="ChEBI" id="CHEBI:30413"/>
    </ligand>
    <ligandPart>
        <name>Fe</name>
        <dbReference type="ChEBI" id="CHEBI:18248"/>
    </ligandPart>
</feature>
<keyword evidence="7 14" id="KW-0479">Metal-binding</keyword>
<organism evidence="16">
    <name type="scientific">Lygus hesperus</name>
    <name type="common">Western plant bug</name>
    <dbReference type="NCBI Taxonomy" id="30085"/>
    <lineage>
        <taxon>Eukaryota</taxon>
        <taxon>Metazoa</taxon>
        <taxon>Ecdysozoa</taxon>
        <taxon>Arthropoda</taxon>
        <taxon>Hexapoda</taxon>
        <taxon>Insecta</taxon>
        <taxon>Pterygota</taxon>
        <taxon>Neoptera</taxon>
        <taxon>Paraneoptera</taxon>
        <taxon>Hemiptera</taxon>
        <taxon>Heteroptera</taxon>
        <taxon>Panheteroptera</taxon>
        <taxon>Cimicomorpha</taxon>
        <taxon>Miridae</taxon>
        <taxon>Mirini</taxon>
        <taxon>Lygus</taxon>
    </lineage>
</organism>
<comment type="subcellular location">
    <subcellularLocation>
        <location evidence="4">Endoplasmic reticulum membrane</location>
        <topology evidence="4">Peripheral membrane protein</topology>
    </subcellularLocation>
    <subcellularLocation>
        <location evidence="3">Microsome membrane</location>
        <topology evidence="3">Peripheral membrane protein</topology>
    </subcellularLocation>
</comment>
<evidence type="ECO:0000256" key="10">
    <source>
        <dbReference type="ARBA" id="ARBA00023002"/>
    </source>
</evidence>
<evidence type="ECO:0000256" key="2">
    <source>
        <dbReference type="ARBA" id="ARBA00003690"/>
    </source>
</evidence>
<dbReference type="GO" id="GO:0005789">
    <property type="term" value="C:endoplasmic reticulum membrane"/>
    <property type="evidence" value="ECO:0007669"/>
    <property type="project" value="UniProtKB-SubCell"/>
</dbReference>
<dbReference type="PANTHER" id="PTHR24292">
    <property type="entry name" value="CYTOCHROME P450"/>
    <property type="match status" value="1"/>
</dbReference>
<dbReference type="InterPro" id="IPR002401">
    <property type="entry name" value="Cyt_P450_E_grp-I"/>
</dbReference>
<dbReference type="InterPro" id="IPR017972">
    <property type="entry name" value="Cyt_P450_CS"/>
</dbReference>
<dbReference type="PROSITE" id="PS00086">
    <property type="entry name" value="CYTOCHROME_P450"/>
    <property type="match status" value="1"/>
</dbReference>
<comment type="similarity">
    <text evidence="5 15">Belongs to the cytochrome P450 family.</text>
</comment>
<proteinExistence type="inferred from homology"/>
<dbReference type="InterPro" id="IPR050476">
    <property type="entry name" value="Insect_CytP450_Detox"/>
</dbReference>
<keyword evidence="13" id="KW-0472">Membrane</keyword>
<evidence type="ECO:0000313" key="16">
    <source>
        <dbReference type="EMBL" id="JAG58768.1"/>
    </source>
</evidence>
<evidence type="ECO:0000256" key="12">
    <source>
        <dbReference type="ARBA" id="ARBA00023033"/>
    </source>
</evidence>
<dbReference type="EMBL" id="GBRD01007053">
    <property type="protein sequence ID" value="JAG58768.1"/>
    <property type="molecule type" value="Transcribed_RNA"/>
</dbReference>
<evidence type="ECO:0000256" key="9">
    <source>
        <dbReference type="ARBA" id="ARBA00022848"/>
    </source>
</evidence>
<sequence>MPTWESSHNEYTTRFQMRRSRVLQNEISNPPNQRFGSHQSCSRQRFQQLSKQRLSISKDADPILGRNPFFLKDDEWRITRKVQTNQHSVSKLKTLFGYVDEVKDELIAYLNNNLGKKFETQELCARFTTDIVSSCVFGIKTTSHTDESSEFRKRSEHILDNNWRMLMWQVAPKLVDMLKIPLLDKISHNYFYNLVKSVVEMRKEKNLSRADFIQNLIDEKNENFSLMDMTAQTMTFFIDGFASSATEMSFMLFMLAIYPEVQDRLREELNSSKKLDFDTLHHLPYLDAVLNETLRLYPVGVSLNRECNQDTTITVKNKKYEFKVGDLLEIPVYAIHRDPQYFENPLSFDPDRFLTEPNNPALLTFGVGPRACLGSRFAKTQIKAGIAALVQNFRIVPGTNDCSMPTITNNKSLLITPDNEMSVKFEKL</sequence>
<dbReference type="PRINTS" id="PR00463">
    <property type="entry name" value="EP450I"/>
</dbReference>
<dbReference type="GO" id="GO:0016705">
    <property type="term" value="F:oxidoreductase activity, acting on paired donors, with incorporation or reduction of molecular oxygen"/>
    <property type="evidence" value="ECO:0007669"/>
    <property type="project" value="InterPro"/>
</dbReference>
<dbReference type="InterPro" id="IPR036396">
    <property type="entry name" value="Cyt_P450_sf"/>
</dbReference>
<dbReference type="GO" id="GO:0004497">
    <property type="term" value="F:monooxygenase activity"/>
    <property type="evidence" value="ECO:0007669"/>
    <property type="project" value="UniProtKB-KW"/>
</dbReference>
<dbReference type="GO" id="GO:0005506">
    <property type="term" value="F:iron ion binding"/>
    <property type="evidence" value="ECO:0007669"/>
    <property type="project" value="InterPro"/>
</dbReference>
<evidence type="ECO:0000256" key="5">
    <source>
        <dbReference type="ARBA" id="ARBA00010617"/>
    </source>
</evidence>
<dbReference type="PANTHER" id="PTHR24292:SF84">
    <property type="entry name" value="CYTOCHROME P450 28A5-RELATED"/>
    <property type="match status" value="1"/>
</dbReference>
<evidence type="ECO:0000256" key="11">
    <source>
        <dbReference type="ARBA" id="ARBA00023004"/>
    </source>
</evidence>
<evidence type="ECO:0000256" key="13">
    <source>
        <dbReference type="ARBA" id="ARBA00023136"/>
    </source>
</evidence>
<evidence type="ECO:0000256" key="7">
    <source>
        <dbReference type="ARBA" id="ARBA00022723"/>
    </source>
</evidence>
<dbReference type="SUPFAM" id="SSF48264">
    <property type="entry name" value="Cytochrome P450"/>
    <property type="match status" value="1"/>
</dbReference>
<evidence type="ECO:0000256" key="1">
    <source>
        <dbReference type="ARBA" id="ARBA00001971"/>
    </source>
</evidence>